<evidence type="ECO:0000256" key="14">
    <source>
        <dbReference type="SAM" id="Phobius"/>
    </source>
</evidence>
<dbReference type="Proteomes" id="UP000324241">
    <property type="component" value="Unassembled WGS sequence"/>
</dbReference>
<dbReference type="GO" id="GO:0005351">
    <property type="term" value="F:carbohydrate:proton symporter activity"/>
    <property type="evidence" value="ECO:0007669"/>
    <property type="project" value="TreeGrafter"/>
</dbReference>
<feature type="transmembrane region" description="Helical" evidence="14">
    <location>
        <begin position="448"/>
        <end position="469"/>
    </location>
</feature>
<comment type="subcellular location">
    <subcellularLocation>
        <location evidence="1">Cell membrane</location>
        <topology evidence="1">Multi-pass membrane protein</topology>
    </subcellularLocation>
</comment>
<dbReference type="InterPro" id="IPR036259">
    <property type="entry name" value="MFS_trans_sf"/>
</dbReference>
<dbReference type="OrthoDB" id="508119at2759"/>
<evidence type="ECO:0000256" key="7">
    <source>
        <dbReference type="ARBA" id="ARBA00022911"/>
    </source>
</evidence>
<evidence type="ECO:0000259" key="15">
    <source>
        <dbReference type="PROSITE" id="PS50850"/>
    </source>
</evidence>
<dbReference type="InterPro" id="IPR050360">
    <property type="entry name" value="MFS_Sugar_Transporters"/>
</dbReference>
<dbReference type="InterPro" id="IPR020846">
    <property type="entry name" value="MFS_dom"/>
</dbReference>
<evidence type="ECO:0000256" key="11">
    <source>
        <dbReference type="ARBA" id="ARBA00038682"/>
    </source>
</evidence>
<comment type="similarity">
    <text evidence="2 13">Belongs to the major facilitator superfamily. Sugar transporter (TC 2.A.1.1) family.</text>
</comment>
<evidence type="ECO:0000256" key="4">
    <source>
        <dbReference type="ARBA" id="ARBA00022475"/>
    </source>
</evidence>
<evidence type="ECO:0000256" key="5">
    <source>
        <dbReference type="ARBA" id="ARBA00022692"/>
    </source>
</evidence>
<feature type="transmembrane region" description="Helical" evidence="14">
    <location>
        <begin position="348"/>
        <end position="371"/>
    </location>
</feature>
<keyword evidence="8 14" id="KW-1133">Transmembrane helix</keyword>
<keyword evidence="4" id="KW-1003">Cell membrane</keyword>
<dbReference type="PRINTS" id="PR00171">
    <property type="entry name" value="SUGRTRNSPORT"/>
</dbReference>
<dbReference type="Gene3D" id="1.20.1250.20">
    <property type="entry name" value="MFS general substrate transporter like domains"/>
    <property type="match status" value="1"/>
</dbReference>
<feature type="transmembrane region" description="Helical" evidence="14">
    <location>
        <begin position="187"/>
        <end position="208"/>
    </location>
</feature>
<dbReference type="InterPro" id="IPR005828">
    <property type="entry name" value="MFS_sugar_transport-like"/>
</dbReference>
<comment type="caution">
    <text evidence="16">The sequence shown here is derived from an EMBL/GenBank/DDBJ whole genome shotgun (WGS) entry which is preliminary data.</text>
</comment>
<dbReference type="FunFam" id="1.20.1250.20:FF:000026">
    <property type="entry name" value="MFS quinate transporter QutD"/>
    <property type="match status" value="1"/>
</dbReference>
<dbReference type="PANTHER" id="PTHR48022">
    <property type="entry name" value="PLASTIDIC GLUCOSE TRANSPORTER 4"/>
    <property type="match status" value="1"/>
</dbReference>
<feature type="transmembrane region" description="Helical" evidence="14">
    <location>
        <begin position="94"/>
        <end position="112"/>
    </location>
</feature>
<evidence type="ECO:0000313" key="16">
    <source>
        <dbReference type="EMBL" id="KAA8643708.1"/>
    </source>
</evidence>
<dbReference type="PROSITE" id="PS50850">
    <property type="entry name" value="MFS"/>
    <property type="match status" value="1"/>
</dbReference>
<evidence type="ECO:0000256" key="9">
    <source>
        <dbReference type="ARBA" id="ARBA00023136"/>
    </source>
</evidence>
<accession>A0A5M9M9Z8</accession>
<dbReference type="VEuPathDB" id="FungiDB:EYZ11_006331"/>
<feature type="transmembrane region" description="Helical" evidence="14">
    <location>
        <begin position="383"/>
        <end position="406"/>
    </location>
</feature>
<organism evidence="16 17">
    <name type="scientific">Aspergillus tanneri</name>
    <dbReference type="NCBI Taxonomy" id="1220188"/>
    <lineage>
        <taxon>Eukaryota</taxon>
        <taxon>Fungi</taxon>
        <taxon>Dikarya</taxon>
        <taxon>Ascomycota</taxon>
        <taxon>Pezizomycotina</taxon>
        <taxon>Eurotiomycetes</taxon>
        <taxon>Eurotiomycetidae</taxon>
        <taxon>Eurotiales</taxon>
        <taxon>Aspergillaceae</taxon>
        <taxon>Aspergillus</taxon>
        <taxon>Aspergillus subgen. Circumdati</taxon>
    </lineage>
</organism>
<feature type="transmembrane region" description="Helical" evidence="14">
    <location>
        <begin position="154"/>
        <end position="175"/>
    </location>
</feature>
<dbReference type="PROSITE" id="PS00216">
    <property type="entry name" value="SUGAR_TRANSPORT_1"/>
    <property type="match status" value="1"/>
</dbReference>
<feature type="transmembrane region" description="Helical" evidence="14">
    <location>
        <begin position="17"/>
        <end position="44"/>
    </location>
</feature>
<protein>
    <recommendedName>
        <fullName evidence="12">Quinate transporter</fullName>
    </recommendedName>
</protein>
<name>A0A5M9M9Z8_9EURO</name>
<evidence type="ECO:0000313" key="17">
    <source>
        <dbReference type="Proteomes" id="UP000324241"/>
    </source>
</evidence>
<gene>
    <name evidence="16" type="ORF">ATNIH1004_010482</name>
</gene>
<keyword evidence="7" id="KW-0672">Quinate metabolism</keyword>
<feature type="transmembrane region" description="Helical" evidence="14">
    <location>
        <begin position="279"/>
        <end position="300"/>
    </location>
</feature>
<dbReference type="PROSITE" id="PS00217">
    <property type="entry name" value="SUGAR_TRANSPORT_2"/>
    <property type="match status" value="1"/>
</dbReference>
<dbReference type="InterPro" id="IPR003663">
    <property type="entry name" value="Sugar/inositol_transpt"/>
</dbReference>
<dbReference type="RefSeq" id="XP_033423069.1">
    <property type="nucleotide sequence ID" value="XM_033575051.1"/>
</dbReference>
<keyword evidence="6" id="KW-0832">Ubl conjugation</keyword>
<dbReference type="Pfam" id="PF00083">
    <property type="entry name" value="Sugar_tr"/>
    <property type="match status" value="1"/>
</dbReference>
<evidence type="ECO:0000256" key="12">
    <source>
        <dbReference type="ARBA" id="ARBA00043213"/>
    </source>
</evidence>
<dbReference type="GeneID" id="54333183"/>
<feature type="domain" description="Major facilitator superfamily (MFS) profile" evidence="15">
    <location>
        <begin position="20"/>
        <end position="473"/>
    </location>
</feature>
<feature type="transmembrane region" description="Helical" evidence="14">
    <location>
        <begin position="64"/>
        <end position="87"/>
    </location>
</feature>
<comment type="subunit">
    <text evidence="11">Interacts with creB.</text>
</comment>
<dbReference type="InterPro" id="IPR005829">
    <property type="entry name" value="Sugar_transporter_CS"/>
</dbReference>
<dbReference type="EMBL" id="QUQM01000005">
    <property type="protein sequence ID" value="KAA8643708.1"/>
    <property type="molecule type" value="Genomic_DNA"/>
</dbReference>
<proteinExistence type="inferred from homology"/>
<feature type="transmembrane region" description="Helical" evidence="14">
    <location>
        <begin position="118"/>
        <end position="142"/>
    </location>
</feature>
<comment type="function">
    <text evidence="10">Integral membrane transporter that imports quinic acid to be catabolized as a carbon source.</text>
</comment>
<evidence type="ECO:0000256" key="13">
    <source>
        <dbReference type="RuleBase" id="RU003346"/>
    </source>
</evidence>
<dbReference type="SUPFAM" id="SSF103473">
    <property type="entry name" value="MFS general substrate transporter"/>
    <property type="match status" value="1"/>
</dbReference>
<dbReference type="GO" id="GO:0005886">
    <property type="term" value="C:plasma membrane"/>
    <property type="evidence" value="ECO:0007669"/>
    <property type="project" value="UniProtKB-SubCell"/>
</dbReference>
<evidence type="ECO:0000256" key="2">
    <source>
        <dbReference type="ARBA" id="ARBA00010992"/>
    </source>
</evidence>
<evidence type="ECO:0000256" key="1">
    <source>
        <dbReference type="ARBA" id="ARBA00004651"/>
    </source>
</evidence>
<dbReference type="PANTHER" id="PTHR48022:SF34">
    <property type="entry name" value="MAJOR FACILITATOR SUPERFAMILY (MFS) PROFILE DOMAIN-CONTAINING PROTEIN-RELATED"/>
    <property type="match status" value="1"/>
</dbReference>
<dbReference type="AlphaFoldDB" id="A0A5M9M9Z8"/>
<keyword evidence="3 13" id="KW-0813">Transport</keyword>
<evidence type="ECO:0000256" key="6">
    <source>
        <dbReference type="ARBA" id="ARBA00022843"/>
    </source>
</evidence>
<evidence type="ECO:0000256" key="8">
    <source>
        <dbReference type="ARBA" id="ARBA00022989"/>
    </source>
</evidence>
<reference evidence="16 17" key="1">
    <citation type="submission" date="2019-08" db="EMBL/GenBank/DDBJ databases">
        <title>The genome sequence of a newly discovered highly antifungal drug resistant Aspergillus species, Aspergillus tanneri NIH 1004.</title>
        <authorList>
            <person name="Mounaud S."/>
            <person name="Singh I."/>
            <person name="Joardar V."/>
            <person name="Pakala S."/>
            <person name="Pakala S."/>
            <person name="Venepally P."/>
            <person name="Chung J.K."/>
            <person name="Losada L."/>
            <person name="Nierman W.C."/>
        </authorList>
    </citation>
    <scope>NUCLEOTIDE SEQUENCE [LARGE SCALE GENOMIC DNA]</scope>
    <source>
        <strain evidence="16 17">NIH1004</strain>
    </source>
</reference>
<evidence type="ECO:0000256" key="3">
    <source>
        <dbReference type="ARBA" id="ARBA00022448"/>
    </source>
</evidence>
<sequence length="531" mass="58187">MAEPQPNAPSSGHSTRVYFLVIVTSMGAFLFGYDLAFIGASIELPSFEKSFGLQDASTSTSDAFAANIVSLLQAGCFFGSLVAAPLSDMFGRRLALGMAGAIFCIGSTMQVVSSGIEAIMFVGRALGGLGVGASSMLVPLYTAECAPPAIRGRLVGVFEIGVQVGMCIGFWINYAVDQTIASSSRQWMTPFAIQLVPGGLLLIGLAFLTDSPRWTARKGREAVSQTLAYLRGIPAGHPAVQAELNDIMNQLEDERTTNPGKGIWVEIKECMHPGVRERLLLGNLVMVFFQMAGSNAINYYSPRIFQSIGMTGTQTKLISTGVYGLVRLVAVFIAMYWVVDRYGRTRMLIYGSAVMAFCMWFLGAFVKLHGVSHTDGKIDSSSYAAAVFIFVYAVAFCFSWAGIPWVICSEIYPLRVRALCVAVCTGTHWLLNFVLARSVPYMITNISFGTYFIFASFLTLSIPFVWFMVPETKGLKLEEVDEVFRDRTFWGKSRSREGRALDVECAEEKGDSKEIEDVNVARKYWLNTLPD</sequence>
<feature type="transmembrane region" description="Helical" evidence="14">
    <location>
        <begin position="418"/>
        <end position="436"/>
    </location>
</feature>
<evidence type="ECO:0000256" key="10">
    <source>
        <dbReference type="ARBA" id="ARBA00037560"/>
    </source>
</evidence>
<dbReference type="NCBIfam" id="TIGR00879">
    <property type="entry name" value="SP"/>
    <property type="match status" value="1"/>
</dbReference>
<feature type="transmembrane region" description="Helical" evidence="14">
    <location>
        <begin position="320"/>
        <end position="339"/>
    </location>
</feature>
<keyword evidence="9 14" id="KW-0472">Membrane</keyword>
<keyword evidence="5 14" id="KW-0812">Transmembrane</keyword>